<gene>
    <name evidence="2" type="ORF">AVDCRST_MAG36-417</name>
</gene>
<dbReference type="SUPFAM" id="SSF109854">
    <property type="entry name" value="DinB/YfiT-like putative metalloenzymes"/>
    <property type="match status" value="1"/>
</dbReference>
<dbReference type="NCBIfam" id="TIGR03083">
    <property type="entry name" value="maleylpyruvate isomerase family mycothiol-dependent enzyme"/>
    <property type="match status" value="1"/>
</dbReference>
<dbReference type="InterPro" id="IPR017520">
    <property type="entry name" value="CHP03086"/>
</dbReference>
<dbReference type="Gene3D" id="1.20.120.450">
    <property type="entry name" value="dinb family like domain"/>
    <property type="match status" value="1"/>
</dbReference>
<proteinExistence type="predicted"/>
<dbReference type="Pfam" id="PF11716">
    <property type="entry name" value="MDMPI_N"/>
    <property type="match status" value="1"/>
</dbReference>
<name>A0A6J4LA37_9ACTN</name>
<organism evidence="2">
    <name type="scientific">uncultured Nocardioidaceae bacterium</name>
    <dbReference type="NCBI Taxonomy" id="253824"/>
    <lineage>
        <taxon>Bacteria</taxon>
        <taxon>Bacillati</taxon>
        <taxon>Actinomycetota</taxon>
        <taxon>Actinomycetes</taxon>
        <taxon>Propionibacteriales</taxon>
        <taxon>Nocardioidaceae</taxon>
        <taxon>environmental samples</taxon>
    </lineage>
</organism>
<feature type="domain" description="Mycothiol-dependent maleylpyruvate isomerase metal-binding" evidence="1">
    <location>
        <begin position="12"/>
        <end position="115"/>
    </location>
</feature>
<dbReference type="AlphaFoldDB" id="A0A6J4LA37"/>
<evidence type="ECO:0000259" key="1">
    <source>
        <dbReference type="Pfam" id="PF11716"/>
    </source>
</evidence>
<dbReference type="InterPro" id="IPR017517">
    <property type="entry name" value="Maleyloyr_isom"/>
</dbReference>
<dbReference type="EMBL" id="CADCUH010000028">
    <property type="protein sequence ID" value="CAA9323334.1"/>
    <property type="molecule type" value="Genomic_DNA"/>
</dbReference>
<sequence>MDAEQRPVLVLSRALDQARAALTTLNPPDLDKPTPCDGWTVRELLGHLLALPGLFLRMGRGQEVDWSVTPAEGDGGWADEFRFDAHRLVQHWEGRAPEEAARADMQTAEIAVHTWDLLRATGHTIPLDPEVAERGLAFLQQGLTAENRGDAFGTPVDVPADAPPYDRLVAFTGRHPSA</sequence>
<evidence type="ECO:0000313" key="2">
    <source>
        <dbReference type="EMBL" id="CAA9323334.1"/>
    </source>
</evidence>
<dbReference type="NCBIfam" id="TIGR03086">
    <property type="entry name" value="TIGR03086 family metal-binding protein"/>
    <property type="match status" value="1"/>
</dbReference>
<dbReference type="InterPro" id="IPR024344">
    <property type="entry name" value="MDMPI_metal-binding"/>
</dbReference>
<dbReference type="InterPro" id="IPR034660">
    <property type="entry name" value="DinB/YfiT-like"/>
</dbReference>
<reference evidence="2" key="1">
    <citation type="submission" date="2020-02" db="EMBL/GenBank/DDBJ databases">
        <authorList>
            <person name="Meier V. D."/>
        </authorList>
    </citation>
    <scope>NUCLEOTIDE SEQUENCE</scope>
    <source>
        <strain evidence="2">AVDCRST_MAG36</strain>
    </source>
</reference>
<protein>
    <recommendedName>
        <fullName evidence="1">Mycothiol-dependent maleylpyruvate isomerase metal-binding domain-containing protein</fullName>
    </recommendedName>
</protein>
<dbReference type="GO" id="GO:0046872">
    <property type="term" value="F:metal ion binding"/>
    <property type="evidence" value="ECO:0007669"/>
    <property type="project" value="InterPro"/>
</dbReference>
<accession>A0A6J4LA37</accession>